<comment type="caution">
    <text evidence="4">The sequence shown here is derived from an EMBL/GenBank/DDBJ whole genome shotgun (WGS) entry which is preliminary data.</text>
</comment>
<dbReference type="Gene3D" id="3.20.20.30">
    <property type="entry name" value="Luciferase-like domain"/>
    <property type="match status" value="1"/>
</dbReference>
<dbReference type="InterPro" id="IPR011251">
    <property type="entry name" value="Luciferase-like_dom"/>
</dbReference>
<organism evidence="4 5">
    <name type="scientific">Paenibacillus endophyticus</name>
    <dbReference type="NCBI Taxonomy" id="1294268"/>
    <lineage>
        <taxon>Bacteria</taxon>
        <taxon>Bacillati</taxon>
        <taxon>Bacillota</taxon>
        <taxon>Bacilli</taxon>
        <taxon>Bacillales</taxon>
        <taxon>Paenibacillaceae</taxon>
        <taxon>Paenibacillus</taxon>
    </lineage>
</organism>
<dbReference type="GO" id="GO:0016705">
    <property type="term" value="F:oxidoreductase activity, acting on paired donors, with incorporation or reduction of molecular oxygen"/>
    <property type="evidence" value="ECO:0007669"/>
    <property type="project" value="InterPro"/>
</dbReference>
<gene>
    <name evidence="4" type="ORF">FHS16_001390</name>
</gene>
<reference evidence="4 5" key="1">
    <citation type="submission" date="2020-08" db="EMBL/GenBank/DDBJ databases">
        <title>Genomic Encyclopedia of Type Strains, Phase III (KMG-III): the genomes of soil and plant-associated and newly described type strains.</title>
        <authorList>
            <person name="Whitman W."/>
        </authorList>
    </citation>
    <scope>NUCLEOTIDE SEQUENCE [LARGE SCALE GENOMIC DNA]</scope>
    <source>
        <strain evidence="4 5">CECT 8234</strain>
    </source>
</reference>
<evidence type="ECO:0000313" key="5">
    <source>
        <dbReference type="Proteomes" id="UP000518605"/>
    </source>
</evidence>
<keyword evidence="2" id="KW-0503">Monooxygenase</keyword>
<keyword evidence="5" id="KW-1185">Reference proteome</keyword>
<evidence type="ECO:0000256" key="1">
    <source>
        <dbReference type="ARBA" id="ARBA00023002"/>
    </source>
</evidence>
<dbReference type="PANTHER" id="PTHR30137:SF8">
    <property type="entry name" value="BLR5498 PROTEIN"/>
    <property type="match status" value="1"/>
</dbReference>
<dbReference type="EMBL" id="JACHXW010000003">
    <property type="protein sequence ID" value="MBB3151347.1"/>
    <property type="molecule type" value="Genomic_DNA"/>
</dbReference>
<protein>
    <submittedName>
        <fullName evidence="4">Putative LLM family oxidoreductase</fullName>
    </submittedName>
</protein>
<name>A0A7W5G9V7_9BACL</name>
<dbReference type="InterPro" id="IPR050766">
    <property type="entry name" value="Bact_Lucif_Oxidored"/>
</dbReference>
<keyword evidence="1" id="KW-0560">Oxidoreductase</keyword>
<dbReference type="Proteomes" id="UP000518605">
    <property type="component" value="Unassembled WGS sequence"/>
</dbReference>
<evidence type="ECO:0000259" key="3">
    <source>
        <dbReference type="Pfam" id="PF00296"/>
    </source>
</evidence>
<accession>A0A7W5G9V7</accession>
<evidence type="ECO:0000256" key="2">
    <source>
        <dbReference type="ARBA" id="ARBA00023033"/>
    </source>
</evidence>
<proteinExistence type="predicted"/>
<dbReference type="GO" id="GO:0004497">
    <property type="term" value="F:monooxygenase activity"/>
    <property type="evidence" value="ECO:0007669"/>
    <property type="project" value="UniProtKB-KW"/>
</dbReference>
<evidence type="ECO:0000313" key="4">
    <source>
        <dbReference type="EMBL" id="MBB3151347.1"/>
    </source>
</evidence>
<feature type="domain" description="Luciferase-like" evidence="3">
    <location>
        <begin position="25"/>
        <end position="329"/>
    </location>
</feature>
<dbReference type="InterPro" id="IPR036661">
    <property type="entry name" value="Luciferase-like_sf"/>
</dbReference>
<dbReference type="PANTHER" id="PTHR30137">
    <property type="entry name" value="LUCIFERASE-LIKE MONOOXYGENASE"/>
    <property type="match status" value="1"/>
</dbReference>
<dbReference type="GO" id="GO:0005829">
    <property type="term" value="C:cytosol"/>
    <property type="evidence" value="ECO:0007669"/>
    <property type="project" value="TreeGrafter"/>
</dbReference>
<dbReference type="CDD" id="cd00347">
    <property type="entry name" value="Flavin_utilizing_monoxygenases"/>
    <property type="match status" value="1"/>
</dbReference>
<dbReference type="Pfam" id="PF00296">
    <property type="entry name" value="Bac_luciferase"/>
    <property type="match status" value="1"/>
</dbReference>
<sequence>MVLVIKEETHQSGLLPTENQPLDFEFGIYTLGDLSTSPANGLLASPRARMKEIVAAAMLADEAGIDVFGVGEHHRLDFVISSPPVVLAAIAHATKRIKLTSATTVLGTSDPVRVFEDFSTLDLLSDGRAEIIVGRGAYVESFPLFGYELSEYKALFQEKLGLLLSLNEQERISWSGHYRSSLKNAEIAPRPFQSRLPVWVGVGGTPQSAELAGQSGTGMALAILGGDPARFKPLVDLYRSAGLQAGHMPEALRVAITSHAYIADTIEKAKAEYYPYYANYVSSFMSGQGRGETMTREQFDLLASPMSALAVGSPELLVEKILAQHELFGHNRFMAQFDIGGIPFSKVAASIELLAVKVMPVVRRELRKSSMDRVR</sequence>
<dbReference type="SUPFAM" id="SSF51679">
    <property type="entry name" value="Bacterial luciferase-like"/>
    <property type="match status" value="1"/>
</dbReference>
<dbReference type="AlphaFoldDB" id="A0A7W5G9V7"/>